<feature type="region of interest" description="Disordered" evidence="1">
    <location>
        <begin position="91"/>
        <end position="111"/>
    </location>
</feature>
<feature type="region of interest" description="Disordered" evidence="1">
    <location>
        <begin position="1"/>
        <end position="41"/>
    </location>
</feature>
<proteinExistence type="predicted"/>
<dbReference type="EMBL" id="NEVH01025635">
    <property type="protein sequence ID" value="PNF15298.1"/>
    <property type="molecule type" value="Genomic_DNA"/>
</dbReference>
<dbReference type="AlphaFoldDB" id="A0A2J7PG33"/>
<feature type="compositionally biased region" description="Basic and acidic residues" evidence="1">
    <location>
        <begin position="355"/>
        <end position="365"/>
    </location>
</feature>
<dbReference type="OrthoDB" id="10561706at2759"/>
<dbReference type="EMBL" id="NEVH01025635">
    <property type="protein sequence ID" value="PNF15296.1"/>
    <property type="molecule type" value="Genomic_DNA"/>
</dbReference>
<evidence type="ECO:0000313" key="2">
    <source>
        <dbReference type="EMBL" id="PNF15296.1"/>
    </source>
</evidence>
<accession>A0A2J7PG33</accession>
<evidence type="ECO:0000256" key="1">
    <source>
        <dbReference type="SAM" id="MobiDB-lite"/>
    </source>
</evidence>
<dbReference type="Proteomes" id="UP000235965">
    <property type="component" value="Unassembled WGS sequence"/>
</dbReference>
<name>A0A2J7PG33_9NEOP</name>
<comment type="caution">
    <text evidence="2">The sequence shown here is derived from an EMBL/GenBank/DDBJ whole genome shotgun (WGS) entry which is preliminary data.</text>
</comment>
<dbReference type="InParanoid" id="A0A2J7PG33"/>
<feature type="region of interest" description="Disordered" evidence="1">
    <location>
        <begin position="355"/>
        <end position="385"/>
    </location>
</feature>
<keyword evidence="3" id="KW-1185">Reference proteome</keyword>
<feature type="region of interest" description="Disordered" evidence="1">
    <location>
        <begin position="398"/>
        <end position="437"/>
    </location>
</feature>
<dbReference type="InterPro" id="IPR003903">
    <property type="entry name" value="UIM_dom"/>
</dbReference>
<evidence type="ECO:0000313" key="3">
    <source>
        <dbReference type="Proteomes" id="UP000235965"/>
    </source>
</evidence>
<gene>
    <name evidence="2" type="ORF">B7P43_G01020</name>
</gene>
<sequence>MSKETGDSGETSGEVSGQNSVKDGDASSHVVGCVSTDKEKPQVDHLTPFLQAQKQGFECEYSEKLEDDVECLKAKNRKRVEEMLQKAQEDLQKRKEKCTEEGTDKNKQVEMPDDTQHHHANILEVFRKMTWLRNQNIQTELGRSWKTVNTDNIEEVTVRSVPLKRQESDEYFKGTKETKNKGRRRNRTEAVISMEELERPLLETVVQQKYMEFHQKPSHAPRQREHMYQTSPVPELTCWRKKSGADLFSDVPTQTLTICGAKRTEDELMKLAIKESLETYEAEKQFIVLAEAKCPDPFCPNTKNCAEVVQFLSSELVEDESWDSPERIQEVQGPCLLEEMKPAASGQMQETVGNKIEHQDREVGAKKPQLSRQSRDVIVSKQKTDTSRKYVKLKGRNGIVSDGFESGSSNKENDITNGEVRQPRSEHRVDDDTDNGGDLTRFIEGKCEEGIWGPFRNEVCNGQQKDNQHGTKKQGQKCKNHVPEPCINKGENKPENYMPEANGCRAQVQVEWNQKKGQIEVQEAHRDLNLFQPVPDAHRARREVVSQTYVPEASDGGTEGQVDWNQKRDEIEIQKGHKDQKLLGFLPGPSRNRRESMFHGCMPEADGSRAHEKSVAESWKVHGDHVPVSLAVGRGRPQEVNREQENCNSNNQNYVSRNRVYCSDEKLMTDKYNEWNGKKRQGDIWIDFVSQDADICRKEETSSFGRKEKLSKSEKGMIEHFPGKKSEDSGMCVCTSYDNKVQSDLGKCINKIESSADVNDNSYLQVHAEQSFNTNPVSLQNSPQNVRMLPTSCIRDIHLNQTCSPCVDSPGNASQVRHATNAFWPSMASTAGLFHGSDSLTTMAGIGSEPHAQHIPNQACESSSQPLLVQNIQELFEAFVQELQWHIMSTNQMHQMALVNSPGSRNMNPPGLPNSECNLKLQGQQINSVPVMAAPINPLGGLPTKSNDLLLQSHNALLNQSASSVLNPWLLGVNQVVAPSNVPIQPIVSSSCNRNGNTVQMPNSDMYSSGTVSPDPSVFQLNHASQANYPNIYLNNADNMPLDIPAFMLNRGTQANHRSCISPTGISPSYMMPQNYQSSQTYQPAVGSMQNTQQIAPIMYNQPLGVRPADEVTSSKMVIGKGRGRLLH</sequence>
<feature type="compositionally biased region" description="Basic and acidic residues" evidence="1">
    <location>
        <begin position="421"/>
        <end position="430"/>
    </location>
</feature>
<dbReference type="PROSITE" id="PS50330">
    <property type="entry name" value="UIM"/>
    <property type="match status" value="1"/>
</dbReference>
<organism evidence="2 3">
    <name type="scientific">Cryptotermes secundus</name>
    <dbReference type="NCBI Taxonomy" id="105785"/>
    <lineage>
        <taxon>Eukaryota</taxon>
        <taxon>Metazoa</taxon>
        <taxon>Ecdysozoa</taxon>
        <taxon>Arthropoda</taxon>
        <taxon>Hexapoda</taxon>
        <taxon>Insecta</taxon>
        <taxon>Pterygota</taxon>
        <taxon>Neoptera</taxon>
        <taxon>Polyneoptera</taxon>
        <taxon>Dictyoptera</taxon>
        <taxon>Blattodea</taxon>
        <taxon>Blattoidea</taxon>
        <taxon>Termitoidae</taxon>
        <taxon>Kalotermitidae</taxon>
        <taxon>Cryptotermitinae</taxon>
        <taxon>Cryptotermes</taxon>
    </lineage>
</organism>
<reference evidence="2 3" key="1">
    <citation type="submission" date="2017-12" db="EMBL/GenBank/DDBJ databases">
        <title>Hemimetabolous genomes reveal molecular basis of termite eusociality.</title>
        <authorList>
            <person name="Harrison M.C."/>
            <person name="Jongepier E."/>
            <person name="Robertson H.M."/>
            <person name="Arning N."/>
            <person name="Bitard-Feildel T."/>
            <person name="Chao H."/>
            <person name="Childers C.P."/>
            <person name="Dinh H."/>
            <person name="Doddapaneni H."/>
            <person name="Dugan S."/>
            <person name="Gowin J."/>
            <person name="Greiner C."/>
            <person name="Han Y."/>
            <person name="Hu H."/>
            <person name="Hughes D.S.T."/>
            <person name="Huylmans A.-K."/>
            <person name="Kemena C."/>
            <person name="Kremer L.P.M."/>
            <person name="Lee S.L."/>
            <person name="Lopez-Ezquerra A."/>
            <person name="Mallet L."/>
            <person name="Monroy-Kuhn J.M."/>
            <person name="Moser A."/>
            <person name="Murali S.C."/>
            <person name="Muzny D.M."/>
            <person name="Otani S."/>
            <person name="Piulachs M.-D."/>
            <person name="Poelchau M."/>
            <person name="Qu J."/>
            <person name="Schaub F."/>
            <person name="Wada-Katsumata A."/>
            <person name="Worley K.C."/>
            <person name="Xie Q."/>
            <person name="Ylla G."/>
            <person name="Poulsen M."/>
            <person name="Gibbs R.A."/>
            <person name="Schal C."/>
            <person name="Richards S."/>
            <person name="Belles X."/>
            <person name="Korb J."/>
            <person name="Bornberg-Bauer E."/>
        </authorList>
    </citation>
    <scope>NUCLEOTIDE SEQUENCE [LARGE SCALE GENOMIC DNA]</scope>
    <source>
        <tissue evidence="2">Whole body</tissue>
    </source>
</reference>
<protein>
    <submittedName>
        <fullName evidence="2">Uncharacterized protein</fullName>
    </submittedName>
</protein>
<feature type="compositionally biased region" description="Polar residues" evidence="1">
    <location>
        <begin position="8"/>
        <end position="21"/>
    </location>
</feature>